<dbReference type="AlphaFoldDB" id="A4CK59"/>
<dbReference type="STRING" id="313596.RB2501_13059"/>
<evidence type="ECO:0000313" key="3">
    <source>
        <dbReference type="EMBL" id="EAR15258.1"/>
    </source>
</evidence>
<dbReference type="eggNOG" id="COG4327">
    <property type="taxonomic scope" value="Bacteria"/>
</dbReference>
<accession>A4CK59</accession>
<feature type="transmembrane region" description="Helical" evidence="1">
    <location>
        <begin position="20"/>
        <end position="39"/>
    </location>
</feature>
<evidence type="ECO:0000259" key="2">
    <source>
        <dbReference type="Pfam" id="PF13937"/>
    </source>
</evidence>
<keyword evidence="1" id="KW-1133">Transmembrane helix</keyword>
<dbReference type="OrthoDB" id="9797746at2"/>
<dbReference type="Proteomes" id="UP000009049">
    <property type="component" value="Chromosome"/>
</dbReference>
<keyword evidence="1" id="KW-0812">Transmembrane</keyword>
<reference evidence="3 4" key="1">
    <citation type="journal article" date="2009" name="J. Bacteriol.">
        <title>Complete genome sequence of Robiginitalea biformata HTCC2501.</title>
        <authorList>
            <person name="Oh H.M."/>
            <person name="Giovannoni S.J."/>
            <person name="Lee K."/>
            <person name="Ferriera S."/>
            <person name="Johnson J."/>
            <person name="Cho J.C."/>
        </authorList>
    </citation>
    <scope>NUCLEOTIDE SEQUENCE [LARGE SCALE GENOMIC DNA]</scope>
    <source>
        <strain evidence="4">ATCC BAA-864 / HTCC2501 / KCTC 12146</strain>
    </source>
</reference>
<dbReference type="InterPro" id="IPR019886">
    <property type="entry name" value="Na_symporter_ssu"/>
</dbReference>
<dbReference type="KEGG" id="rbi:RB2501_13059"/>
<protein>
    <recommendedName>
        <fullName evidence="2">Sodium symporter small subunit domain-containing protein</fullName>
    </recommendedName>
</protein>
<evidence type="ECO:0000313" key="4">
    <source>
        <dbReference type="Proteomes" id="UP000009049"/>
    </source>
</evidence>
<dbReference type="Pfam" id="PF13937">
    <property type="entry name" value="DUF4212"/>
    <property type="match status" value="1"/>
</dbReference>
<feature type="transmembrane region" description="Helical" evidence="1">
    <location>
        <begin position="51"/>
        <end position="76"/>
    </location>
</feature>
<organism evidence="3 4">
    <name type="scientific">Robiginitalea biformata (strain ATCC BAA-864 / DSM 15991 / KCTC 12146 / HTCC2501)</name>
    <dbReference type="NCBI Taxonomy" id="313596"/>
    <lineage>
        <taxon>Bacteria</taxon>
        <taxon>Pseudomonadati</taxon>
        <taxon>Bacteroidota</taxon>
        <taxon>Flavobacteriia</taxon>
        <taxon>Flavobacteriales</taxon>
        <taxon>Flavobacteriaceae</taxon>
        <taxon>Robiginitalea</taxon>
    </lineage>
</organism>
<evidence type="ECO:0000256" key="1">
    <source>
        <dbReference type="SAM" id="Phobius"/>
    </source>
</evidence>
<dbReference type="EMBL" id="CP001712">
    <property type="protein sequence ID" value="EAR15258.1"/>
    <property type="molecule type" value="Genomic_DNA"/>
</dbReference>
<name>A4CK59_ROBBH</name>
<gene>
    <name evidence="3" type="ordered locus">RB2501_13059</name>
</gene>
<proteinExistence type="predicted"/>
<dbReference type="HOGENOM" id="CLU_140854_4_1_10"/>
<keyword evidence="1" id="KW-0472">Membrane</keyword>
<dbReference type="RefSeq" id="WP_015754577.1">
    <property type="nucleotide sequence ID" value="NC_013222.1"/>
</dbReference>
<keyword evidence="4" id="KW-1185">Reference proteome</keyword>
<dbReference type="NCBIfam" id="TIGR03647">
    <property type="entry name" value="Na_symport_sm"/>
    <property type="match status" value="1"/>
</dbReference>
<sequence length="88" mass="10330">MDKDSRQAHATRYWKANLRIVAVLLLIWFAVSFGAGILLREWLDQFRLGGFGLGFWFAQQGSIYVFVVLIFVYVYLMNRLDAKYRFDG</sequence>
<feature type="domain" description="Sodium symporter small subunit" evidence="2">
    <location>
        <begin position="11"/>
        <end position="86"/>
    </location>
</feature>